<dbReference type="CDD" id="cd06464">
    <property type="entry name" value="ACD_sHsps-like"/>
    <property type="match status" value="1"/>
</dbReference>
<comment type="similarity">
    <text evidence="1 2">Belongs to the small heat shock protein (HSP20) family.</text>
</comment>
<dbReference type="PROSITE" id="PS01031">
    <property type="entry name" value="SHSP"/>
    <property type="match status" value="1"/>
</dbReference>
<dbReference type="HOGENOM" id="CLU_046737_12_0_5"/>
<evidence type="ECO:0000313" key="6">
    <source>
        <dbReference type="Proteomes" id="UP000018780"/>
    </source>
</evidence>
<dbReference type="PATRIC" id="fig|999552.6.peg.4559"/>
<keyword evidence="5" id="KW-0614">Plasmid</keyword>
<dbReference type="Gene3D" id="2.60.40.790">
    <property type="match status" value="1"/>
</dbReference>
<evidence type="ECO:0000256" key="1">
    <source>
        <dbReference type="PROSITE-ProRule" id="PRU00285"/>
    </source>
</evidence>
<evidence type="ECO:0000256" key="2">
    <source>
        <dbReference type="RuleBase" id="RU003616"/>
    </source>
</evidence>
<geneLocation type="plasmid" evidence="6">
    <name>2</name>
</geneLocation>
<accession>V9W239</accession>
<name>V9W239_9RHOB</name>
<evidence type="ECO:0000259" key="4">
    <source>
        <dbReference type="PROSITE" id="PS01031"/>
    </source>
</evidence>
<sequence length="184" mass="20915">MTGKPEETPNETADSEEAAIAERTWGPLWNIRDEIDDLLDDLHTGSIFAPLRRRRKGLGRPFRSTLPEFSWKTPALDVADKEDEVKLCAELPGLSEDDIDLRVSDGMLTLRGEKKEDREEGEKDGDYYLSERRFGSFKRSIRIPEDIDRDKISATFKNGVLTVHLPKKPEARKSSKKVEVKTAS</sequence>
<dbReference type="InterPro" id="IPR008978">
    <property type="entry name" value="HSP20-like_chaperone"/>
</dbReference>
<dbReference type="Proteomes" id="UP000018780">
    <property type="component" value="Plasmid unnamed2"/>
</dbReference>
<dbReference type="EMBL" id="CP006775">
    <property type="protein sequence ID" value="AHD03720.1"/>
    <property type="molecule type" value="Genomic_DNA"/>
</dbReference>
<feature type="domain" description="SHSP" evidence="4">
    <location>
        <begin position="67"/>
        <end position="183"/>
    </location>
</feature>
<reference evidence="5 6" key="1">
    <citation type="submission" date="2013-09" db="EMBL/GenBank/DDBJ databases">
        <authorList>
            <consortium name="DOE Joint Genome Institute"/>
            <person name="Klenk H.-P."/>
            <person name="Huntemann M."/>
            <person name="Han J."/>
            <person name="Chen A."/>
            <person name="Kyrpides N."/>
            <person name="Mavromatis K."/>
            <person name="Markowitz V."/>
            <person name="Palaniappan K."/>
            <person name="Ivanova N."/>
            <person name="Schaumberg A."/>
            <person name="Pati A."/>
            <person name="Liolios K."/>
            <person name="Nordberg H.P."/>
            <person name="Cantor M.N."/>
            <person name="Hua S.X."/>
            <person name="Woyke T."/>
        </authorList>
    </citation>
    <scope>NUCLEOTIDE SEQUENCE [LARGE SCALE GENOMIC DNA]</scope>
    <source>
        <strain evidence="5 6">DSM 14336</strain>
        <plasmid evidence="6">2</plasmid>
    </source>
</reference>
<keyword evidence="6" id="KW-1185">Reference proteome</keyword>
<dbReference type="InterPro" id="IPR002068">
    <property type="entry name" value="A-crystallin/Hsp20_dom"/>
</dbReference>
<dbReference type="PANTHER" id="PTHR11527">
    <property type="entry name" value="HEAT-SHOCK PROTEIN 20 FAMILY MEMBER"/>
    <property type="match status" value="1"/>
</dbReference>
<dbReference type="OrthoDB" id="9808910at2"/>
<dbReference type="AlphaFoldDB" id="V9W239"/>
<gene>
    <name evidence="5" type="ORF">METH_23090</name>
</gene>
<protein>
    <recommendedName>
        <fullName evidence="4">SHSP domain-containing protein</fullName>
    </recommendedName>
</protein>
<dbReference type="Pfam" id="PF00011">
    <property type="entry name" value="HSP20"/>
    <property type="match status" value="1"/>
</dbReference>
<feature type="region of interest" description="Disordered" evidence="3">
    <location>
        <begin position="1"/>
        <end position="21"/>
    </location>
</feature>
<dbReference type="SUPFAM" id="SSF49764">
    <property type="entry name" value="HSP20-like chaperones"/>
    <property type="match status" value="1"/>
</dbReference>
<organism evidence="5 6">
    <name type="scientific">Leisingera methylohalidivorans DSM 14336</name>
    <dbReference type="NCBI Taxonomy" id="999552"/>
    <lineage>
        <taxon>Bacteria</taxon>
        <taxon>Pseudomonadati</taxon>
        <taxon>Pseudomonadota</taxon>
        <taxon>Alphaproteobacteria</taxon>
        <taxon>Rhodobacterales</taxon>
        <taxon>Roseobacteraceae</taxon>
        <taxon>Leisingera</taxon>
    </lineage>
</organism>
<proteinExistence type="inferred from homology"/>
<dbReference type="InterPro" id="IPR031107">
    <property type="entry name" value="Small_HSP"/>
</dbReference>
<evidence type="ECO:0000313" key="5">
    <source>
        <dbReference type="EMBL" id="AHD03720.1"/>
    </source>
</evidence>
<evidence type="ECO:0000256" key="3">
    <source>
        <dbReference type="SAM" id="MobiDB-lite"/>
    </source>
</evidence>
<dbReference type="RefSeq" id="WP_024092517.1">
    <property type="nucleotide sequence ID" value="NC_023136.1"/>
</dbReference>
<dbReference type="KEGG" id="lmd:METH_23090"/>